<reference evidence="10 11" key="1">
    <citation type="submission" date="2017-12" db="EMBL/GenBank/DDBJ databases">
        <title>Sequencing, de novo assembly and annotation of complete genome of a new Thraustochytrid species, strain FCC1311.</title>
        <authorList>
            <person name="Sedici K."/>
            <person name="Godart F."/>
            <person name="Aiese Cigliano R."/>
            <person name="Sanseverino W."/>
            <person name="Barakat M."/>
            <person name="Ortet P."/>
            <person name="Marechal E."/>
            <person name="Cagnac O."/>
            <person name="Amato A."/>
        </authorList>
    </citation>
    <scope>NUCLEOTIDE SEQUENCE [LARGE SCALE GENOMIC DNA]</scope>
</reference>
<proteinExistence type="inferred from homology"/>
<evidence type="ECO:0000259" key="9">
    <source>
        <dbReference type="PROSITE" id="PS51845"/>
    </source>
</evidence>
<feature type="binding site" evidence="5">
    <location>
        <position position="829"/>
    </location>
    <ligand>
        <name>AMP</name>
        <dbReference type="ChEBI" id="CHEBI:456215"/>
    </ligand>
</feature>
<feature type="binding site" evidence="6">
    <location>
        <position position="829"/>
    </location>
    <ligand>
        <name>Zn(2+)</name>
        <dbReference type="ChEBI" id="CHEBI:29105"/>
        <label>2</label>
    </ligand>
</feature>
<feature type="binding site" evidence="5">
    <location>
        <position position="943"/>
    </location>
    <ligand>
        <name>AMP</name>
        <dbReference type="ChEBI" id="CHEBI:456215"/>
    </ligand>
</feature>
<dbReference type="InterPro" id="IPR029016">
    <property type="entry name" value="GAF-like_dom_sf"/>
</dbReference>
<comment type="caution">
    <text evidence="10">The sequence shown here is derived from an EMBL/GenBank/DDBJ whole genome shotgun (WGS) entry which is preliminary data.</text>
</comment>
<dbReference type="SUPFAM" id="SSF109604">
    <property type="entry name" value="HD-domain/PDEase-like"/>
    <property type="match status" value="1"/>
</dbReference>
<dbReference type="Gene3D" id="3.30.450.40">
    <property type="match status" value="1"/>
</dbReference>
<sequence>MEHNKMWDMKNMSTSRQTERRLSYSSVPESEVSKHENSLLLGMRPLAHRHDAEVPSPRRVVTQKLTADVLVAEGDDDSGVSVLQHMRWLRSQLLTNESILRTLVRGASECEKEEVILKLDNECFMLEKLVALMSDAGPSMGSQGSGSGPHTKSHKLGGHRNSSLKLLPNTSLVDRTGSENLDRPRNGLGRNDSYQGFSIDLSATLRQAKDALPVQRIRVLQIDEELDSVWDLLTHKLVFDSCLAKHSVFIGKAHLLNDMGRPQPYFTDQLERGVRSIISIPIETNQPQRRSHTVVQFINRLKYGPGSELSPSGFSRSDEVMATRIGKHIRYISKLLRHEQKMAANKVQMERFSQVAHAVCSQRDSKTLIEDVLQLLQTVSDAERVTLHLCDHARRDLFCIYSSEPDKRGRLESYSEGIAGWVAEHEKPLNLRDVYRDARFQPSWDPSQGSPMRSVLTVPVMSKNKIFGVLQLVNKLATTKEQRRLPALPEEFEMRMQKRSPSISQRLRLNRSHTGLRVHRARSAETSANVAQTAIPEAPSQDSTKPKRECVKCMQGLTCDDKSCPGNKRHDFHAETARSTKVTYFTNFDLKVCDLVCARITQAMNSRAVNFQYDKAIASSESSSVLRSLLQDQTTETEEGEYTSLLTKEAEQYRTAFKAIGKFMRVVKEKRRSDGRRSRRWSVGNSDGVLQSIIDENFRDYLVSKPFPSNTCFLALVERHVEIFNERSAENFGRWHFDIFSRSEQELVEDVASAIYCLGLCQKFNIEDGKLHAFVEAIRKRYLDNPYHNWRHAAHVFQQAYALMLRSSAADGLHYHDILTLMVSAICHDVGHTGRTNDFECRSMSKLAVQYNDASVLENYHSAVAFEVLLTDGTDLLCNVSKLKFRDMRRLIIEQILSTDMKFHARVLTDMSAIVEDQRPVSSLRESASYRQTLAIFLLHACDIGAQTAPPHLARRWADLVLQEFRAQAEDEATLHLPLTPHMQNLDNPEIEAKVQIGFIDYVVEPTWRVMTTYFPEIDDSLLTNLAANRKSYEDVSCEEKSA</sequence>
<keyword evidence="2 6" id="KW-0479">Metal-binding</keyword>
<dbReference type="SMART" id="SM00065">
    <property type="entry name" value="GAF"/>
    <property type="match status" value="1"/>
</dbReference>
<dbReference type="SUPFAM" id="SSF55781">
    <property type="entry name" value="GAF domain-like"/>
    <property type="match status" value="1"/>
</dbReference>
<evidence type="ECO:0000256" key="8">
    <source>
        <dbReference type="SAM" id="MobiDB-lite"/>
    </source>
</evidence>
<feature type="binding site" evidence="5">
    <location>
        <begin position="788"/>
        <end position="792"/>
    </location>
    <ligand>
        <name>AMP</name>
        <dbReference type="ChEBI" id="CHEBI:456215"/>
    </ligand>
</feature>
<dbReference type="OrthoDB" id="432756at2759"/>
<evidence type="ECO:0000256" key="1">
    <source>
        <dbReference type="ARBA" id="ARBA00022535"/>
    </source>
</evidence>
<gene>
    <name evidence="10" type="ORF">FCC1311_070102</name>
</gene>
<comment type="cofactor">
    <cofactor evidence="7">
        <name>a divalent metal cation</name>
        <dbReference type="ChEBI" id="CHEBI:60240"/>
    </cofactor>
    <text evidence="7">Binds 2 divalent metal cations per subunit. Site 1 may preferentially bind zinc ions, while site 2 has a preference for magnesium and/or manganese ions.</text>
</comment>
<feature type="binding site" evidence="6">
    <location>
        <position position="792"/>
    </location>
    <ligand>
        <name>Zn(2+)</name>
        <dbReference type="ChEBI" id="CHEBI:29105"/>
        <label>1</label>
    </ligand>
</feature>
<dbReference type="Pfam" id="PF00233">
    <property type="entry name" value="PDEase_I"/>
    <property type="match status" value="1"/>
</dbReference>
<evidence type="ECO:0000256" key="2">
    <source>
        <dbReference type="ARBA" id="ARBA00022723"/>
    </source>
</evidence>
<evidence type="ECO:0000313" key="11">
    <source>
        <dbReference type="Proteomes" id="UP000241890"/>
    </source>
</evidence>
<feature type="active site" description="Proton donor" evidence="4">
    <location>
        <position position="788"/>
    </location>
</feature>
<dbReference type="AlphaFoldDB" id="A0A2R5GIS0"/>
<feature type="region of interest" description="Disordered" evidence="8">
    <location>
        <begin position="1"/>
        <end position="29"/>
    </location>
</feature>
<dbReference type="InterPro" id="IPR023174">
    <property type="entry name" value="PDEase_CS"/>
</dbReference>
<keyword evidence="1" id="KW-0140">cGMP</keyword>
<feature type="binding site" evidence="6">
    <location>
        <position position="943"/>
    </location>
    <ligand>
        <name>Zn(2+)</name>
        <dbReference type="ChEBI" id="CHEBI:29105"/>
        <label>1</label>
    </ligand>
</feature>
<dbReference type="EMBL" id="BEYU01000084">
    <property type="protein sequence ID" value="GBG30790.1"/>
    <property type="molecule type" value="Genomic_DNA"/>
</dbReference>
<dbReference type="PROSITE" id="PS00126">
    <property type="entry name" value="PDEASE_I_1"/>
    <property type="match status" value="1"/>
</dbReference>
<name>A0A2R5GIS0_9STRA</name>
<dbReference type="PROSITE" id="PS51845">
    <property type="entry name" value="PDEASE_I_2"/>
    <property type="match status" value="1"/>
</dbReference>
<feature type="binding site" evidence="6">
    <location>
        <position position="829"/>
    </location>
    <ligand>
        <name>Zn(2+)</name>
        <dbReference type="ChEBI" id="CHEBI:29105"/>
        <label>1</label>
    </ligand>
</feature>
<evidence type="ECO:0000256" key="4">
    <source>
        <dbReference type="PIRSR" id="PIRSR623088-1"/>
    </source>
</evidence>
<feature type="binding site" evidence="6">
    <location>
        <position position="828"/>
    </location>
    <ligand>
        <name>Zn(2+)</name>
        <dbReference type="ChEBI" id="CHEBI:29105"/>
        <label>1</label>
    </ligand>
</feature>
<dbReference type="Proteomes" id="UP000241890">
    <property type="component" value="Unassembled WGS sequence"/>
</dbReference>
<keyword evidence="3 7" id="KW-0378">Hydrolase</keyword>
<evidence type="ECO:0000256" key="7">
    <source>
        <dbReference type="RuleBase" id="RU363067"/>
    </source>
</evidence>
<dbReference type="InterPro" id="IPR002073">
    <property type="entry name" value="PDEase_catalytic_dom"/>
</dbReference>
<feature type="binding site" evidence="5">
    <location>
        <position position="996"/>
    </location>
    <ligand>
        <name>AMP</name>
        <dbReference type="ChEBI" id="CHEBI:456215"/>
    </ligand>
</feature>
<dbReference type="EC" id="3.1.4.-" evidence="7"/>
<dbReference type="SMART" id="SM00471">
    <property type="entry name" value="HDc"/>
    <property type="match status" value="1"/>
</dbReference>
<protein>
    <recommendedName>
        <fullName evidence="7">Phosphodiesterase</fullName>
        <ecNumber evidence="7">3.1.4.-</ecNumber>
    </recommendedName>
</protein>
<accession>A0A2R5GIS0</accession>
<feature type="region of interest" description="Disordered" evidence="8">
    <location>
        <begin position="137"/>
        <end position="169"/>
    </location>
</feature>
<dbReference type="Pfam" id="PF01590">
    <property type="entry name" value="GAF"/>
    <property type="match status" value="1"/>
</dbReference>
<dbReference type="InParanoid" id="A0A2R5GIS0"/>
<keyword evidence="11" id="KW-1185">Reference proteome</keyword>
<dbReference type="InterPro" id="IPR003018">
    <property type="entry name" value="GAF"/>
</dbReference>
<evidence type="ECO:0000256" key="6">
    <source>
        <dbReference type="PIRSR" id="PIRSR623088-3"/>
    </source>
</evidence>
<dbReference type="GO" id="GO:0004114">
    <property type="term" value="F:3',5'-cyclic-nucleotide phosphodiesterase activity"/>
    <property type="evidence" value="ECO:0007669"/>
    <property type="project" value="InterPro"/>
</dbReference>
<dbReference type="CDD" id="cd00077">
    <property type="entry name" value="HDc"/>
    <property type="match status" value="1"/>
</dbReference>
<dbReference type="Gene3D" id="1.10.1300.10">
    <property type="entry name" value="3'5'-cyclic nucleotide phosphodiesterase, catalytic domain"/>
    <property type="match status" value="1"/>
</dbReference>
<dbReference type="InterPro" id="IPR003607">
    <property type="entry name" value="HD/PDEase_dom"/>
</dbReference>
<feature type="domain" description="PDEase" evidence="9">
    <location>
        <begin position="709"/>
        <end position="1040"/>
    </location>
</feature>
<dbReference type="PRINTS" id="PR00387">
    <property type="entry name" value="PDIESTERASE1"/>
</dbReference>
<dbReference type="GO" id="GO:0046872">
    <property type="term" value="F:metal ion binding"/>
    <property type="evidence" value="ECO:0007669"/>
    <property type="project" value="UniProtKB-KW"/>
</dbReference>
<dbReference type="InterPro" id="IPR023088">
    <property type="entry name" value="PDEase"/>
</dbReference>
<dbReference type="InterPro" id="IPR036971">
    <property type="entry name" value="PDEase_catalytic_dom_sf"/>
</dbReference>
<comment type="similarity">
    <text evidence="7">Belongs to the cyclic nucleotide phosphodiesterase family.</text>
</comment>
<feature type="compositionally biased region" description="Polar residues" evidence="8">
    <location>
        <begin position="160"/>
        <end position="169"/>
    </location>
</feature>
<dbReference type="GO" id="GO:0007165">
    <property type="term" value="P:signal transduction"/>
    <property type="evidence" value="ECO:0007669"/>
    <property type="project" value="InterPro"/>
</dbReference>
<dbReference type="PANTHER" id="PTHR11347">
    <property type="entry name" value="CYCLIC NUCLEOTIDE PHOSPHODIESTERASE"/>
    <property type="match status" value="1"/>
</dbReference>
<evidence type="ECO:0000256" key="3">
    <source>
        <dbReference type="ARBA" id="ARBA00022801"/>
    </source>
</evidence>
<evidence type="ECO:0000256" key="5">
    <source>
        <dbReference type="PIRSR" id="PIRSR623088-2"/>
    </source>
</evidence>
<organism evidence="10 11">
    <name type="scientific">Hondaea fermentalgiana</name>
    <dbReference type="NCBI Taxonomy" id="2315210"/>
    <lineage>
        <taxon>Eukaryota</taxon>
        <taxon>Sar</taxon>
        <taxon>Stramenopiles</taxon>
        <taxon>Bigyra</taxon>
        <taxon>Labyrinthulomycetes</taxon>
        <taxon>Thraustochytrida</taxon>
        <taxon>Thraustochytriidae</taxon>
        <taxon>Hondaea</taxon>
    </lineage>
</organism>
<evidence type="ECO:0000313" key="10">
    <source>
        <dbReference type="EMBL" id="GBG30790.1"/>
    </source>
</evidence>